<keyword evidence="2" id="KW-1185">Reference proteome</keyword>
<dbReference type="STRING" id="187304.B0E33_20730"/>
<dbReference type="OrthoDB" id="7818293at2"/>
<dbReference type="AlphaFoldDB" id="A0A0M6Y1Q3"/>
<protein>
    <recommendedName>
        <fullName evidence="3">Sulfotransferase family protein</fullName>
    </recommendedName>
</protein>
<reference evidence="2" key="1">
    <citation type="submission" date="2015-07" db="EMBL/GenBank/DDBJ databases">
        <authorList>
            <person name="Rodrigo-Torres Lidia"/>
            <person name="Arahal R.David."/>
        </authorList>
    </citation>
    <scope>NUCLEOTIDE SEQUENCE [LARGE SCALE GENOMIC DNA]</scope>
    <source>
        <strain evidence="2">CECT 4801</strain>
    </source>
</reference>
<dbReference type="EMBL" id="CXST01000001">
    <property type="protein sequence ID" value="CTQ43493.1"/>
    <property type="molecule type" value="Genomic_DNA"/>
</dbReference>
<evidence type="ECO:0008006" key="3">
    <source>
        <dbReference type="Google" id="ProtNLM"/>
    </source>
</evidence>
<gene>
    <name evidence="1" type="ORF">LAL4801_01931</name>
</gene>
<dbReference type="InterPro" id="IPR027417">
    <property type="entry name" value="P-loop_NTPase"/>
</dbReference>
<sequence>MVHHLILLSSGRSGTHLHQTMMRNGLEKAVVLGELFNPSSPFGLEAQTPDFIAMLEEESGIEVDPGKARALANFFRDDPVFMLSALARVCDRLGQDYLCYSILPKQLAGRSIEDILFRFDCSCTFLTRQRFARYVSLVKARQLGAWKWVDTTSLKPEITMEGFLEDARSTDDWFQFLSERVLSAGLDVRHLSYGADLNQPARTAFYSLQRKYEGICELSAFDFSLIPDFKQERESDPFRSIGNGEHMRDALHQASLLDYAFAEPAVFSADGYV</sequence>
<dbReference type="RefSeq" id="WP_055655653.1">
    <property type="nucleotide sequence ID" value="NZ_CXST01000001.1"/>
</dbReference>
<evidence type="ECO:0000313" key="2">
    <source>
        <dbReference type="Proteomes" id="UP000048926"/>
    </source>
</evidence>
<dbReference type="Gene3D" id="3.40.50.300">
    <property type="entry name" value="P-loop containing nucleotide triphosphate hydrolases"/>
    <property type="match status" value="1"/>
</dbReference>
<organism evidence="1 2">
    <name type="scientific">Roseibium aggregatum</name>
    <dbReference type="NCBI Taxonomy" id="187304"/>
    <lineage>
        <taxon>Bacteria</taxon>
        <taxon>Pseudomonadati</taxon>
        <taxon>Pseudomonadota</taxon>
        <taxon>Alphaproteobacteria</taxon>
        <taxon>Hyphomicrobiales</taxon>
        <taxon>Stappiaceae</taxon>
        <taxon>Roseibium</taxon>
    </lineage>
</organism>
<name>A0A0M6Y1Q3_9HYPH</name>
<accession>A0A0M6Y1Q3</accession>
<evidence type="ECO:0000313" key="1">
    <source>
        <dbReference type="EMBL" id="CTQ43493.1"/>
    </source>
</evidence>
<dbReference type="Proteomes" id="UP000048926">
    <property type="component" value="Unassembled WGS sequence"/>
</dbReference>
<proteinExistence type="predicted"/>